<keyword evidence="3" id="KW-0479">Metal-binding</keyword>
<dbReference type="InterPro" id="IPR042098">
    <property type="entry name" value="TauD-like_sf"/>
</dbReference>
<dbReference type="InterPro" id="IPR050411">
    <property type="entry name" value="AlphaKG_dependent_hydroxylases"/>
</dbReference>
<dbReference type="SUPFAM" id="SSF51197">
    <property type="entry name" value="Clavaminate synthase-like"/>
    <property type="match status" value="1"/>
</dbReference>
<dbReference type="Pfam" id="PF02668">
    <property type="entry name" value="TauD"/>
    <property type="match status" value="1"/>
</dbReference>
<keyword evidence="9" id="KW-1185">Reference proteome</keyword>
<evidence type="ECO:0000313" key="8">
    <source>
        <dbReference type="EMBL" id="ACU35235.1"/>
    </source>
</evidence>
<dbReference type="Gene3D" id="3.60.130.10">
    <property type="entry name" value="Clavaminate synthase-like"/>
    <property type="match status" value="1"/>
</dbReference>
<evidence type="ECO:0000313" key="9">
    <source>
        <dbReference type="Proteomes" id="UP000002213"/>
    </source>
</evidence>
<dbReference type="eggNOG" id="COG2175">
    <property type="taxonomic scope" value="Bacteria"/>
</dbReference>
<dbReference type="Proteomes" id="UP000002213">
    <property type="component" value="Chromosome"/>
</dbReference>
<dbReference type="STRING" id="446462.Amir_1283"/>
<dbReference type="GO" id="GO:0051213">
    <property type="term" value="F:dioxygenase activity"/>
    <property type="evidence" value="ECO:0007669"/>
    <property type="project" value="UniProtKB-KW"/>
</dbReference>
<dbReference type="HOGENOM" id="CLU_1106505_0_0_11"/>
<evidence type="ECO:0000256" key="3">
    <source>
        <dbReference type="ARBA" id="ARBA00022723"/>
    </source>
</evidence>
<dbReference type="GO" id="GO:0046872">
    <property type="term" value="F:metal ion binding"/>
    <property type="evidence" value="ECO:0007669"/>
    <property type="project" value="UniProtKB-KW"/>
</dbReference>
<dbReference type="PANTHER" id="PTHR10696">
    <property type="entry name" value="GAMMA-BUTYROBETAINE HYDROXYLASE-RELATED"/>
    <property type="match status" value="1"/>
</dbReference>
<dbReference type="KEGG" id="ami:Amir_1283"/>
<gene>
    <name evidence="8" type="ordered locus">Amir_1283</name>
</gene>
<keyword evidence="6" id="KW-0408">Iron</keyword>
<sequence>MSDPFSGCRVEASDRAGLVDRVARYGLAVVDSIGSAENLLRIARSIATIVPHRDSALNGVTTLVDLGKAESIGFEGFSCRALEPHTDRSGVSNPPVLLMLACARPGTTGGECTLIDGQAVYADLAETAPGALDALCSPRSVLFGGASGHIGAIFSPARGGLVSVRLRTDDLVQFSPAVERRLPALREAIERHTLELPLEEGQGYFLNNARWLHGRRAFTGHRVVHRVNGTPLPHLGIEAGFMPPARSVAG</sequence>
<evidence type="ECO:0000256" key="6">
    <source>
        <dbReference type="ARBA" id="ARBA00023004"/>
    </source>
</evidence>
<keyword evidence="5" id="KW-0560">Oxidoreductase</keyword>
<comment type="similarity">
    <text evidence="2">Belongs to the gamma-BBH/TMLD family.</text>
</comment>
<dbReference type="OrthoDB" id="3540068at2"/>
<comment type="cofactor">
    <cofactor evidence="1">
        <name>Fe(2+)</name>
        <dbReference type="ChEBI" id="CHEBI:29033"/>
    </cofactor>
</comment>
<reference evidence="8 9" key="1">
    <citation type="journal article" date="2009" name="Stand. Genomic Sci.">
        <title>Complete genome sequence of Actinosynnema mirum type strain (101).</title>
        <authorList>
            <person name="Land M."/>
            <person name="Lapidus A."/>
            <person name="Mayilraj S."/>
            <person name="Chen F."/>
            <person name="Copeland A."/>
            <person name="Del Rio T.G."/>
            <person name="Nolan M."/>
            <person name="Lucas S."/>
            <person name="Tice H."/>
            <person name="Cheng J.F."/>
            <person name="Chertkov O."/>
            <person name="Bruce D."/>
            <person name="Goodwin L."/>
            <person name="Pitluck S."/>
            <person name="Rohde M."/>
            <person name="Goker M."/>
            <person name="Pati A."/>
            <person name="Ivanova N."/>
            <person name="Mavromatis K."/>
            <person name="Chen A."/>
            <person name="Palaniappan K."/>
            <person name="Hauser L."/>
            <person name="Chang Y.J."/>
            <person name="Jeffries C.C."/>
            <person name="Brettin T."/>
            <person name="Detter J.C."/>
            <person name="Han C."/>
            <person name="Chain P."/>
            <person name="Tindall B.J."/>
            <person name="Bristow J."/>
            <person name="Eisen J.A."/>
            <person name="Markowitz V."/>
            <person name="Hugenholtz P."/>
            <person name="Kyrpides N.C."/>
            <person name="Klenk H.P."/>
        </authorList>
    </citation>
    <scope>NUCLEOTIDE SEQUENCE [LARGE SCALE GENOMIC DNA]</scope>
    <source>
        <strain evidence="9">ATCC 29888 / DSM 43827 / JCM 3225 / NBRC 14064 / NCIMB 13271 / NRRL B-12336 / IMRU 3971 / 101</strain>
    </source>
</reference>
<evidence type="ECO:0000256" key="5">
    <source>
        <dbReference type="ARBA" id="ARBA00023002"/>
    </source>
</evidence>
<evidence type="ECO:0000256" key="2">
    <source>
        <dbReference type="ARBA" id="ARBA00008654"/>
    </source>
</evidence>
<dbReference type="PANTHER" id="PTHR10696:SF25">
    <property type="entry name" value="OXIDOREDUCTASE AIM17-RELATED"/>
    <property type="match status" value="1"/>
</dbReference>
<accession>C6WRI3</accession>
<dbReference type="InterPro" id="IPR003819">
    <property type="entry name" value="TauD/TfdA-like"/>
</dbReference>
<proteinExistence type="inferred from homology"/>
<dbReference type="RefSeq" id="WP_015800125.1">
    <property type="nucleotide sequence ID" value="NC_013093.1"/>
</dbReference>
<keyword evidence="4 8" id="KW-0223">Dioxygenase</keyword>
<feature type="domain" description="TauD/TfdA-like" evidence="7">
    <location>
        <begin position="13"/>
        <end position="227"/>
    </location>
</feature>
<dbReference type="AlphaFoldDB" id="C6WRI3"/>
<evidence type="ECO:0000259" key="7">
    <source>
        <dbReference type="Pfam" id="PF02668"/>
    </source>
</evidence>
<dbReference type="GO" id="GO:0045329">
    <property type="term" value="P:carnitine biosynthetic process"/>
    <property type="evidence" value="ECO:0007669"/>
    <property type="project" value="TreeGrafter"/>
</dbReference>
<dbReference type="EMBL" id="CP001630">
    <property type="protein sequence ID" value="ACU35235.1"/>
    <property type="molecule type" value="Genomic_DNA"/>
</dbReference>
<name>C6WRI3_ACTMD</name>
<evidence type="ECO:0000256" key="4">
    <source>
        <dbReference type="ARBA" id="ARBA00022964"/>
    </source>
</evidence>
<organism evidence="8 9">
    <name type="scientific">Actinosynnema mirum (strain ATCC 29888 / DSM 43827 / JCM 3225 / NBRC 14064 / NCIMB 13271 / NRRL B-12336 / IMRU 3971 / 101)</name>
    <dbReference type="NCBI Taxonomy" id="446462"/>
    <lineage>
        <taxon>Bacteria</taxon>
        <taxon>Bacillati</taxon>
        <taxon>Actinomycetota</taxon>
        <taxon>Actinomycetes</taxon>
        <taxon>Pseudonocardiales</taxon>
        <taxon>Pseudonocardiaceae</taxon>
        <taxon>Actinosynnema</taxon>
    </lineage>
</organism>
<protein>
    <submittedName>
        <fullName evidence="8">Taurine catabolism dioxygenase TauD/TfdA</fullName>
    </submittedName>
</protein>
<evidence type="ECO:0000256" key="1">
    <source>
        <dbReference type="ARBA" id="ARBA00001954"/>
    </source>
</evidence>